<feature type="compositionally biased region" description="Low complexity" evidence="1">
    <location>
        <begin position="202"/>
        <end position="212"/>
    </location>
</feature>
<dbReference type="InterPro" id="IPR049256">
    <property type="entry name" value="Get5_C"/>
</dbReference>
<dbReference type="Pfam" id="PF17183">
    <property type="entry name" value="Get5_C"/>
    <property type="match status" value="1"/>
</dbReference>
<dbReference type="Pfam" id="PF12754">
    <property type="entry name" value="Get5_N"/>
    <property type="match status" value="1"/>
</dbReference>
<evidence type="ECO:0000313" key="3">
    <source>
        <dbReference type="EMBL" id="KAL1582698.1"/>
    </source>
</evidence>
<evidence type="ECO:0000259" key="2">
    <source>
        <dbReference type="PROSITE" id="PS50053"/>
    </source>
</evidence>
<gene>
    <name evidence="3" type="ORF">WHR41_08616</name>
</gene>
<feature type="compositionally biased region" description="Low complexity" evidence="1">
    <location>
        <begin position="143"/>
        <end position="155"/>
    </location>
</feature>
<organism evidence="3 4">
    <name type="scientific">Cladosporium halotolerans</name>
    <dbReference type="NCBI Taxonomy" id="1052096"/>
    <lineage>
        <taxon>Eukaryota</taxon>
        <taxon>Fungi</taxon>
        <taxon>Dikarya</taxon>
        <taxon>Ascomycota</taxon>
        <taxon>Pezizomycotina</taxon>
        <taxon>Dothideomycetes</taxon>
        <taxon>Dothideomycetidae</taxon>
        <taxon>Cladosporiales</taxon>
        <taxon>Cladosporiaceae</taxon>
        <taxon>Cladosporium</taxon>
    </lineage>
</organism>
<evidence type="ECO:0000256" key="1">
    <source>
        <dbReference type="SAM" id="MobiDB-lite"/>
    </source>
</evidence>
<accession>A0AB34KC52</accession>
<reference evidence="3 4" key="1">
    <citation type="journal article" date="2020" name="Microbiol. Resour. Announc.">
        <title>Draft Genome Sequence of a Cladosporium Species Isolated from the Mesophotic Ascidian Didemnum maculosum.</title>
        <authorList>
            <person name="Gioti A."/>
            <person name="Siaperas R."/>
            <person name="Nikolaivits E."/>
            <person name="Le Goff G."/>
            <person name="Ouazzani J."/>
            <person name="Kotoulas G."/>
            <person name="Topakas E."/>
        </authorList>
    </citation>
    <scope>NUCLEOTIDE SEQUENCE [LARGE SCALE GENOMIC DNA]</scope>
    <source>
        <strain evidence="3 4">TM138-S3</strain>
    </source>
</reference>
<feature type="compositionally biased region" description="Basic and acidic residues" evidence="1">
    <location>
        <begin position="17"/>
        <end position="31"/>
    </location>
</feature>
<dbReference type="InterPro" id="IPR029071">
    <property type="entry name" value="Ubiquitin-like_domsf"/>
</dbReference>
<dbReference type="InterPro" id="IPR024737">
    <property type="entry name" value="Get5_N"/>
</dbReference>
<keyword evidence="4" id="KW-1185">Reference proteome</keyword>
<feature type="region of interest" description="Disordered" evidence="1">
    <location>
        <begin position="17"/>
        <end position="62"/>
    </location>
</feature>
<dbReference type="RefSeq" id="XP_069225805.1">
    <property type="nucleotide sequence ID" value="XM_069377220.1"/>
</dbReference>
<dbReference type="Proteomes" id="UP000803884">
    <property type="component" value="Unassembled WGS sequence"/>
</dbReference>
<dbReference type="AlphaFoldDB" id="A0AB34KC52"/>
<dbReference type="Gene3D" id="1.10.286.70">
    <property type="entry name" value="Get5 dimerization domain"/>
    <property type="match status" value="1"/>
</dbReference>
<feature type="region of interest" description="Disordered" evidence="1">
    <location>
        <begin position="143"/>
        <end position="221"/>
    </location>
</feature>
<comment type="caution">
    <text evidence="3">The sequence shown here is derived from an EMBL/GenBank/DDBJ whole genome shotgun (WGS) entry which is preliminary data.</text>
</comment>
<protein>
    <recommendedName>
        <fullName evidence="2">Ubiquitin-like domain-containing protein</fullName>
    </recommendedName>
</protein>
<dbReference type="GeneID" id="96010058"/>
<name>A0AB34KC52_9PEZI</name>
<evidence type="ECO:0000313" key="4">
    <source>
        <dbReference type="Proteomes" id="UP000803884"/>
    </source>
</evidence>
<sequence length="257" mass="27384">MSEVTFAKTFLSSLDKRPIKLPADHVSDPKKYPNQSPTILPRQTHPFPRRERPSAAKAGKPTTITATLKPMRGGEAVTVPDLPLEASIFEVKERYAKQTSQPHEKIKVLLNKKPAADLKTLKELGVTGDVELSVMILGGGGATPSAGTPSAASPAVEKSDPAASVPDTTMTDAPPTSAADNMVVDEKASFPGSEKAQIQAESSPGPKPSSGAGPSGPGALNTIEFWADLQDFLSQRLRDTEEAERLSKMFKMAWVNQ</sequence>
<proteinExistence type="predicted"/>
<dbReference type="PROSITE" id="PS50053">
    <property type="entry name" value="UBIQUITIN_2"/>
    <property type="match status" value="1"/>
</dbReference>
<feature type="domain" description="Ubiquitin-like" evidence="2">
    <location>
        <begin position="64"/>
        <end position="141"/>
    </location>
</feature>
<dbReference type="InterPro" id="IPR000626">
    <property type="entry name" value="Ubiquitin-like_dom"/>
</dbReference>
<dbReference type="EMBL" id="JAAQHG020000045">
    <property type="protein sequence ID" value="KAL1582698.1"/>
    <property type="molecule type" value="Genomic_DNA"/>
</dbReference>
<dbReference type="SUPFAM" id="SSF54236">
    <property type="entry name" value="Ubiquitin-like"/>
    <property type="match status" value="1"/>
</dbReference>